<evidence type="ECO:0000313" key="1">
    <source>
        <dbReference type="Ensembl" id="ENSAMXP00005012731.1"/>
    </source>
</evidence>
<dbReference type="AlphaFoldDB" id="A0A8B9HJJ4"/>
<dbReference type="PANTHER" id="PTHR23318">
    <property type="entry name" value="ATP SYNTHASE GAMMA-RELATED"/>
    <property type="match status" value="1"/>
</dbReference>
<protein>
    <submittedName>
        <fullName evidence="1">Uncharacterized protein</fullName>
    </submittedName>
</protein>
<dbReference type="InterPro" id="IPR051137">
    <property type="entry name" value="PP4R3-like"/>
</dbReference>
<sequence length="75" mass="8777">MSDTRRRVKVYTLNEDRQWDDRGTGHVSSTYVERLKGISLLVRAESDGKANAKFVQKHSLYTLFFQYIFSCNITK</sequence>
<organism evidence="1 2">
    <name type="scientific">Astyanax mexicanus</name>
    <name type="common">Blind cave fish</name>
    <name type="synonym">Astyanax fasciatus mexicanus</name>
    <dbReference type="NCBI Taxonomy" id="7994"/>
    <lineage>
        <taxon>Eukaryota</taxon>
        <taxon>Metazoa</taxon>
        <taxon>Chordata</taxon>
        <taxon>Craniata</taxon>
        <taxon>Vertebrata</taxon>
        <taxon>Euteleostomi</taxon>
        <taxon>Actinopterygii</taxon>
        <taxon>Neopterygii</taxon>
        <taxon>Teleostei</taxon>
        <taxon>Ostariophysi</taxon>
        <taxon>Characiformes</taxon>
        <taxon>Characoidei</taxon>
        <taxon>Acestrorhamphidae</taxon>
        <taxon>Acestrorhamphinae</taxon>
        <taxon>Astyanax</taxon>
    </lineage>
</organism>
<dbReference type="SUPFAM" id="SSF50729">
    <property type="entry name" value="PH domain-like"/>
    <property type="match status" value="1"/>
</dbReference>
<dbReference type="GO" id="GO:0006974">
    <property type="term" value="P:DNA damage response"/>
    <property type="evidence" value="ECO:0007669"/>
    <property type="project" value="TreeGrafter"/>
</dbReference>
<dbReference type="GO" id="GO:0005654">
    <property type="term" value="C:nucleoplasm"/>
    <property type="evidence" value="ECO:0007669"/>
    <property type="project" value="TreeGrafter"/>
</dbReference>
<reference evidence="1" key="1">
    <citation type="submission" date="2025-08" db="UniProtKB">
        <authorList>
            <consortium name="Ensembl"/>
        </authorList>
    </citation>
    <scope>IDENTIFICATION</scope>
</reference>
<evidence type="ECO:0000313" key="2">
    <source>
        <dbReference type="Proteomes" id="UP000694621"/>
    </source>
</evidence>
<dbReference type="Ensembl" id="ENSAMXT00005014098.1">
    <property type="protein sequence ID" value="ENSAMXP00005012731.1"/>
    <property type="gene ID" value="ENSAMXG00005006866.1"/>
</dbReference>
<dbReference type="GO" id="GO:0030289">
    <property type="term" value="C:protein phosphatase 4 complex"/>
    <property type="evidence" value="ECO:0007669"/>
    <property type="project" value="TreeGrafter"/>
</dbReference>
<dbReference type="InterPro" id="IPR011993">
    <property type="entry name" value="PH-like_dom_sf"/>
</dbReference>
<dbReference type="PANTHER" id="PTHR23318:SF18">
    <property type="entry name" value="SERINE_THREONINE-PROTEIN PHOSPHATASE 4 REGULATORY SUBUNIT 3B"/>
    <property type="match status" value="1"/>
</dbReference>
<proteinExistence type="predicted"/>
<name>A0A8B9HJJ4_ASTMX</name>
<dbReference type="Gene3D" id="2.30.29.30">
    <property type="entry name" value="Pleckstrin-homology domain (PH domain)/Phosphotyrosine-binding domain (PTB)"/>
    <property type="match status" value="1"/>
</dbReference>
<accession>A0A8B9HJJ4</accession>
<dbReference type="GO" id="GO:0072542">
    <property type="term" value="F:protein phosphatase activator activity"/>
    <property type="evidence" value="ECO:0007669"/>
    <property type="project" value="TreeGrafter"/>
</dbReference>
<dbReference type="Proteomes" id="UP000694621">
    <property type="component" value="Unplaced"/>
</dbReference>